<dbReference type="STRING" id="286156.Ppb6_02566"/>
<dbReference type="InterPro" id="IPR058163">
    <property type="entry name" value="LysR-type_TF_proteobact-type"/>
</dbReference>
<keyword evidence="2" id="KW-0805">Transcription regulation</keyword>
<dbReference type="GO" id="GO:0043565">
    <property type="term" value="F:sequence-specific DNA binding"/>
    <property type="evidence" value="ECO:0007669"/>
    <property type="project" value="TreeGrafter"/>
</dbReference>
<reference evidence="6 7" key="1">
    <citation type="submission" date="2015-12" db="EMBL/GenBank/DDBJ databases">
        <title>Genome comparisons provide insights into the role of secondary metabolites in the pathogenic phase of the Photorhabdus life cycle.</title>
        <authorList>
            <person name="Tobias N.J."/>
            <person name="Mishra B."/>
            <person name="Gupta D.K."/>
            <person name="Thines M."/>
            <person name="Stinear T.P."/>
            <person name="Bode H.B."/>
        </authorList>
    </citation>
    <scope>NUCLEOTIDE SEQUENCE [LARGE SCALE GENOMIC DNA]</scope>
    <source>
        <strain evidence="6 7">PB68.1</strain>
    </source>
</reference>
<evidence type="ECO:0000256" key="2">
    <source>
        <dbReference type="ARBA" id="ARBA00023015"/>
    </source>
</evidence>
<dbReference type="Gene3D" id="3.40.190.290">
    <property type="match status" value="1"/>
</dbReference>
<dbReference type="Pfam" id="PF03466">
    <property type="entry name" value="LysR_substrate"/>
    <property type="match status" value="1"/>
</dbReference>
<dbReference type="Pfam" id="PF00126">
    <property type="entry name" value="HTH_1"/>
    <property type="match status" value="1"/>
</dbReference>
<evidence type="ECO:0000256" key="3">
    <source>
        <dbReference type="ARBA" id="ARBA00023125"/>
    </source>
</evidence>
<proteinExistence type="inferred from homology"/>
<dbReference type="FunFam" id="1.10.10.10:FF:000001">
    <property type="entry name" value="LysR family transcriptional regulator"/>
    <property type="match status" value="1"/>
</dbReference>
<name>A0A1C0U2T3_9GAMM</name>
<dbReference type="InterPro" id="IPR036390">
    <property type="entry name" value="WH_DNA-bd_sf"/>
</dbReference>
<dbReference type="GO" id="GO:0006351">
    <property type="term" value="P:DNA-templated transcription"/>
    <property type="evidence" value="ECO:0007669"/>
    <property type="project" value="TreeGrafter"/>
</dbReference>
<dbReference type="Proteomes" id="UP000093476">
    <property type="component" value="Unassembled WGS sequence"/>
</dbReference>
<sequence>MSFNYLNRIQTFLAVVDCGSFTRAAERLFISKAMASIHVKSLEEILNVPLLIRNTRGITLTEAGEVLYNDFQEIFFNIQTSIENISDSHRSLSGTLSITSTAEFGEEFLLPLISEFCKLHPRLDICYYANSSLNDLVSERLDLAIRLGTLRDSALKSRKLGSYAIVIVASPEWLKNNPIQSVDELNSVPWIANSNLQTPTQWTLYNNRKEEFELRAMARYHSNSSSSIKAMTQAGLGVAILPEWMVKKEIAKKELVRLFPNYNLPEQDITIVFAGDHRIRLKCRVFIDYLIQNLHF</sequence>
<dbReference type="PROSITE" id="PS50931">
    <property type="entry name" value="HTH_LYSR"/>
    <property type="match status" value="1"/>
</dbReference>
<dbReference type="PANTHER" id="PTHR30537:SF66">
    <property type="entry name" value="IRON-REGULATED VIRULENCE REGULATORY PROTEIN IRGB"/>
    <property type="match status" value="1"/>
</dbReference>
<evidence type="ECO:0000259" key="5">
    <source>
        <dbReference type="PROSITE" id="PS50931"/>
    </source>
</evidence>
<evidence type="ECO:0000313" key="6">
    <source>
        <dbReference type="EMBL" id="OCQ52239.1"/>
    </source>
</evidence>
<dbReference type="GO" id="GO:0003700">
    <property type="term" value="F:DNA-binding transcription factor activity"/>
    <property type="evidence" value="ECO:0007669"/>
    <property type="project" value="InterPro"/>
</dbReference>
<comment type="caution">
    <text evidence="6">The sequence shown here is derived from an EMBL/GenBank/DDBJ whole genome shotgun (WGS) entry which is preliminary data.</text>
</comment>
<dbReference type="PANTHER" id="PTHR30537">
    <property type="entry name" value="HTH-TYPE TRANSCRIPTIONAL REGULATOR"/>
    <property type="match status" value="1"/>
</dbReference>
<dbReference type="SUPFAM" id="SSF53850">
    <property type="entry name" value="Periplasmic binding protein-like II"/>
    <property type="match status" value="1"/>
</dbReference>
<dbReference type="CDD" id="cd08422">
    <property type="entry name" value="PBP2_CrgA_like"/>
    <property type="match status" value="1"/>
</dbReference>
<dbReference type="InterPro" id="IPR005119">
    <property type="entry name" value="LysR_subst-bd"/>
</dbReference>
<gene>
    <name evidence="6" type="primary">dmlR_3</name>
    <name evidence="6" type="ORF">Ppb6_02566</name>
</gene>
<dbReference type="SUPFAM" id="SSF46785">
    <property type="entry name" value="Winged helix' DNA-binding domain"/>
    <property type="match status" value="1"/>
</dbReference>
<organism evidence="6 7">
    <name type="scientific">Photorhabdus australis subsp. thailandensis</name>
    <dbReference type="NCBI Taxonomy" id="2805096"/>
    <lineage>
        <taxon>Bacteria</taxon>
        <taxon>Pseudomonadati</taxon>
        <taxon>Pseudomonadota</taxon>
        <taxon>Gammaproteobacteria</taxon>
        <taxon>Enterobacterales</taxon>
        <taxon>Morganellaceae</taxon>
        <taxon>Photorhabdus</taxon>
    </lineage>
</organism>
<dbReference type="Gene3D" id="1.10.10.10">
    <property type="entry name" value="Winged helix-like DNA-binding domain superfamily/Winged helix DNA-binding domain"/>
    <property type="match status" value="1"/>
</dbReference>
<dbReference type="EMBL" id="LOMY01000089">
    <property type="protein sequence ID" value="OCQ52239.1"/>
    <property type="molecule type" value="Genomic_DNA"/>
</dbReference>
<dbReference type="InterPro" id="IPR000847">
    <property type="entry name" value="LysR_HTH_N"/>
</dbReference>
<evidence type="ECO:0000256" key="4">
    <source>
        <dbReference type="ARBA" id="ARBA00023163"/>
    </source>
</evidence>
<evidence type="ECO:0000313" key="7">
    <source>
        <dbReference type="Proteomes" id="UP000093476"/>
    </source>
</evidence>
<feature type="domain" description="HTH lysR-type" evidence="5">
    <location>
        <begin position="1"/>
        <end position="61"/>
    </location>
</feature>
<dbReference type="InterPro" id="IPR036388">
    <property type="entry name" value="WH-like_DNA-bd_sf"/>
</dbReference>
<comment type="similarity">
    <text evidence="1">Belongs to the LysR transcriptional regulatory family.</text>
</comment>
<accession>A0A1C0U2T3</accession>
<keyword evidence="4" id="KW-0804">Transcription</keyword>
<dbReference type="PATRIC" id="fig|286156.4.peg.2901"/>
<dbReference type="RefSeq" id="WP_036772906.1">
    <property type="nucleotide sequence ID" value="NZ_CAWMQZ010000089.1"/>
</dbReference>
<dbReference type="AlphaFoldDB" id="A0A1C0U2T3"/>
<keyword evidence="7" id="KW-1185">Reference proteome</keyword>
<evidence type="ECO:0000256" key="1">
    <source>
        <dbReference type="ARBA" id="ARBA00009437"/>
    </source>
</evidence>
<keyword evidence="3" id="KW-0238">DNA-binding</keyword>
<protein>
    <submittedName>
        <fullName evidence="6">HTH-type transcriptional regulator DmlR</fullName>
    </submittedName>
</protein>